<dbReference type="Proteomes" id="UP000610303">
    <property type="component" value="Unassembled WGS sequence"/>
</dbReference>
<dbReference type="InterPro" id="IPR050638">
    <property type="entry name" value="AA-Vitamin_Transporters"/>
</dbReference>
<dbReference type="Pfam" id="PF00892">
    <property type="entry name" value="EamA"/>
    <property type="match status" value="2"/>
</dbReference>
<proteinExistence type="inferred from homology"/>
<evidence type="ECO:0000259" key="8">
    <source>
        <dbReference type="Pfam" id="PF00892"/>
    </source>
</evidence>
<evidence type="ECO:0000313" key="10">
    <source>
        <dbReference type="Proteomes" id="UP000610303"/>
    </source>
</evidence>
<feature type="transmembrane region" description="Helical" evidence="7">
    <location>
        <begin position="315"/>
        <end position="331"/>
    </location>
</feature>
<feature type="transmembrane region" description="Helical" evidence="7">
    <location>
        <begin position="257"/>
        <end position="277"/>
    </location>
</feature>
<dbReference type="EMBL" id="BMRJ01000001">
    <property type="protein sequence ID" value="GGR20135.1"/>
    <property type="molecule type" value="Genomic_DNA"/>
</dbReference>
<reference evidence="9" key="1">
    <citation type="journal article" date="2014" name="Int. J. Syst. Evol. Microbiol.">
        <title>Complete genome sequence of Corynebacterium casei LMG S-19264T (=DSM 44701T), isolated from a smear-ripened cheese.</title>
        <authorList>
            <consortium name="US DOE Joint Genome Institute (JGI-PGF)"/>
            <person name="Walter F."/>
            <person name="Albersmeier A."/>
            <person name="Kalinowski J."/>
            <person name="Ruckert C."/>
        </authorList>
    </citation>
    <scope>NUCLEOTIDE SEQUENCE</scope>
    <source>
        <strain evidence="9">JCM 3346</strain>
    </source>
</reference>
<comment type="similarity">
    <text evidence="2">Belongs to the EamA transporter family.</text>
</comment>
<evidence type="ECO:0000256" key="3">
    <source>
        <dbReference type="ARBA" id="ARBA00022692"/>
    </source>
</evidence>
<feature type="transmembrane region" description="Helical" evidence="7">
    <location>
        <begin position="224"/>
        <end position="245"/>
    </location>
</feature>
<evidence type="ECO:0000256" key="5">
    <source>
        <dbReference type="ARBA" id="ARBA00023136"/>
    </source>
</evidence>
<protein>
    <submittedName>
        <fullName evidence="9">Transporter</fullName>
    </submittedName>
</protein>
<evidence type="ECO:0000256" key="4">
    <source>
        <dbReference type="ARBA" id="ARBA00022989"/>
    </source>
</evidence>
<dbReference type="PANTHER" id="PTHR32322">
    <property type="entry name" value="INNER MEMBRANE TRANSPORTER"/>
    <property type="match status" value="1"/>
</dbReference>
<keyword evidence="4 7" id="KW-1133">Transmembrane helix</keyword>
<evidence type="ECO:0000256" key="1">
    <source>
        <dbReference type="ARBA" id="ARBA00004141"/>
    </source>
</evidence>
<feature type="transmembrane region" description="Helical" evidence="7">
    <location>
        <begin position="43"/>
        <end position="64"/>
    </location>
</feature>
<evidence type="ECO:0000313" key="9">
    <source>
        <dbReference type="EMBL" id="GGR20135.1"/>
    </source>
</evidence>
<reference evidence="9" key="2">
    <citation type="submission" date="2020-09" db="EMBL/GenBank/DDBJ databases">
        <authorList>
            <person name="Sun Q."/>
            <person name="Ohkuma M."/>
        </authorList>
    </citation>
    <scope>NUCLEOTIDE SEQUENCE</scope>
    <source>
        <strain evidence="9">JCM 3346</strain>
    </source>
</reference>
<gene>
    <name evidence="9" type="ORF">GCM10010196_11740</name>
</gene>
<keyword evidence="3 7" id="KW-0812">Transmembrane</keyword>
<dbReference type="InterPro" id="IPR000620">
    <property type="entry name" value="EamA_dom"/>
</dbReference>
<dbReference type="AlphaFoldDB" id="A0A918CFQ7"/>
<sequence>MSSIDPRDASVDATPAAPSATATAGGAVVPASGPKRWSTWAQFLVMGVVWGASFLFMKLALAGVSFGQIAWSRVLLGALTLGVIVAVTRPRVPGADGRPGAVLPREPIVWLHFLVVSFATCVIPYLCFAWAEQYVSSSLASIYNATTPIMTALMATLVFRVERLGLSRWVGVGIGIVGVVVVIGPWQYHALTGSLAGQLACLVATACYGFSFGYQRKFLSQRPIAPATFAFLSIGVAGLVMLALTPWLALGPVRLDGAVVASLLALGILGTGFAYIWNINVLRAWGPTGTSTVTYVTPVVGVALGVALLGERFGWHEPIGALLVLLGILLAQGRLRLPRRAAAEAPAA</sequence>
<feature type="transmembrane region" description="Helical" evidence="7">
    <location>
        <begin position="109"/>
        <end position="131"/>
    </location>
</feature>
<dbReference type="PANTHER" id="PTHR32322:SF9">
    <property type="entry name" value="AMINO-ACID METABOLITE EFFLUX PUMP-RELATED"/>
    <property type="match status" value="1"/>
</dbReference>
<accession>A0A918CFQ7</accession>
<evidence type="ECO:0000256" key="2">
    <source>
        <dbReference type="ARBA" id="ARBA00007362"/>
    </source>
</evidence>
<feature type="domain" description="EamA" evidence="8">
    <location>
        <begin position="43"/>
        <end position="183"/>
    </location>
</feature>
<feature type="transmembrane region" description="Helical" evidence="7">
    <location>
        <begin position="194"/>
        <end position="212"/>
    </location>
</feature>
<feature type="transmembrane region" description="Helical" evidence="7">
    <location>
        <begin position="70"/>
        <end position="88"/>
    </location>
</feature>
<keyword evidence="5 7" id="KW-0472">Membrane</keyword>
<name>A0A918CFQ7_AGRME</name>
<feature type="region of interest" description="Disordered" evidence="6">
    <location>
        <begin position="1"/>
        <end position="29"/>
    </location>
</feature>
<dbReference type="SUPFAM" id="SSF103481">
    <property type="entry name" value="Multidrug resistance efflux transporter EmrE"/>
    <property type="match status" value="2"/>
</dbReference>
<feature type="compositionally biased region" description="Low complexity" evidence="6">
    <location>
        <begin position="11"/>
        <end position="29"/>
    </location>
</feature>
<keyword evidence="10" id="KW-1185">Reference proteome</keyword>
<dbReference type="InterPro" id="IPR037185">
    <property type="entry name" value="EmrE-like"/>
</dbReference>
<evidence type="ECO:0000256" key="7">
    <source>
        <dbReference type="SAM" id="Phobius"/>
    </source>
</evidence>
<dbReference type="GO" id="GO:0016020">
    <property type="term" value="C:membrane"/>
    <property type="evidence" value="ECO:0007669"/>
    <property type="project" value="UniProtKB-SubCell"/>
</dbReference>
<comment type="caution">
    <text evidence="9">The sequence shown here is derived from an EMBL/GenBank/DDBJ whole genome shotgun (WGS) entry which is preliminary data.</text>
</comment>
<feature type="compositionally biased region" description="Basic and acidic residues" evidence="6">
    <location>
        <begin position="1"/>
        <end position="10"/>
    </location>
</feature>
<feature type="domain" description="EamA" evidence="8">
    <location>
        <begin position="197"/>
        <end position="330"/>
    </location>
</feature>
<feature type="transmembrane region" description="Helical" evidence="7">
    <location>
        <begin position="166"/>
        <end position="188"/>
    </location>
</feature>
<evidence type="ECO:0000256" key="6">
    <source>
        <dbReference type="SAM" id="MobiDB-lite"/>
    </source>
</evidence>
<feature type="transmembrane region" description="Helical" evidence="7">
    <location>
        <begin position="289"/>
        <end position="309"/>
    </location>
</feature>
<organism evidence="9 10">
    <name type="scientific">Agromyces mediolanus</name>
    <name type="common">Corynebacterium mediolanum</name>
    <dbReference type="NCBI Taxonomy" id="41986"/>
    <lineage>
        <taxon>Bacteria</taxon>
        <taxon>Bacillati</taxon>
        <taxon>Actinomycetota</taxon>
        <taxon>Actinomycetes</taxon>
        <taxon>Micrococcales</taxon>
        <taxon>Microbacteriaceae</taxon>
        <taxon>Agromyces</taxon>
    </lineage>
</organism>
<comment type="subcellular location">
    <subcellularLocation>
        <location evidence="1">Membrane</location>
        <topology evidence="1">Multi-pass membrane protein</topology>
    </subcellularLocation>
</comment>